<dbReference type="InterPro" id="IPR002933">
    <property type="entry name" value="Peptidase_M20"/>
</dbReference>
<keyword evidence="1" id="KW-0645">Protease</keyword>
<evidence type="ECO:0000259" key="4">
    <source>
        <dbReference type="Pfam" id="PF07687"/>
    </source>
</evidence>
<comment type="caution">
    <text evidence="5">The sequence shown here is derived from an EMBL/GenBank/DDBJ whole genome shotgun (WGS) entry which is preliminary data.</text>
</comment>
<gene>
    <name evidence="5" type="ORF">G0Q06_08460</name>
</gene>
<dbReference type="SUPFAM" id="SSF53187">
    <property type="entry name" value="Zn-dependent exopeptidases"/>
    <property type="match status" value="1"/>
</dbReference>
<evidence type="ECO:0000256" key="2">
    <source>
        <dbReference type="ARBA" id="ARBA00022723"/>
    </source>
</evidence>
<dbReference type="GO" id="GO:0046872">
    <property type="term" value="F:metal ion binding"/>
    <property type="evidence" value="ECO:0007669"/>
    <property type="project" value="UniProtKB-KW"/>
</dbReference>
<dbReference type="GO" id="GO:0008233">
    <property type="term" value="F:peptidase activity"/>
    <property type="evidence" value="ECO:0007669"/>
    <property type="project" value="UniProtKB-KW"/>
</dbReference>
<proteinExistence type="predicted"/>
<accession>A0A6B2M2Q8</accession>
<evidence type="ECO:0000313" key="5">
    <source>
        <dbReference type="EMBL" id="NDV62479.1"/>
    </source>
</evidence>
<dbReference type="PANTHER" id="PTHR43270">
    <property type="entry name" value="BETA-ALA-HIS DIPEPTIDASE"/>
    <property type="match status" value="1"/>
</dbReference>
<dbReference type="Gene3D" id="3.30.70.360">
    <property type="match status" value="1"/>
</dbReference>
<dbReference type="Pfam" id="PF07687">
    <property type="entry name" value="M20_dimer"/>
    <property type="match status" value="1"/>
</dbReference>
<dbReference type="EMBL" id="JAAGNX010000002">
    <property type="protein sequence ID" value="NDV62479.1"/>
    <property type="molecule type" value="Genomic_DNA"/>
</dbReference>
<dbReference type="Proteomes" id="UP000478417">
    <property type="component" value="Unassembled WGS sequence"/>
</dbReference>
<name>A0A6B2M2Q8_9BACT</name>
<keyword evidence="6" id="KW-1185">Reference proteome</keyword>
<dbReference type="PANTHER" id="PTHR43270:SF12">
    <property type="entry name" value="SUCCINYL-DIAMINOPIMELATE DESUCCINYLASE"/>
    <property type="match status" value="1"/>
</dbReference>
<evidence type="ECO:0000313" key="6">
    <source>
        <dbReference type="Proteomes" id="UP000478417"/>
    </source>
</evidence>
<organism evidence="5 6">
    <name type="scientific">Oceanipulchritudo coccoides</name>
    <dbReference type="NCBI Taxonomy" id="2706888"/>
    <lineage>
        <taxon>Bacteria</taxon>
        <taxon>Pseudomonadati</taxon>
        <taxon>Verrucomicrobiota</taxon>
        <taxon>Opitutia</taxon>
        <taxon>Puniceicoccales</taxon>
        <taxon>Oceanipulchritudinaceae</taxon>
        <taxon>Oceanipulchritudo</taxon>
    </lineage>
</organism>
<dbReference type="RefSeq" id="WP_163964399.1">
    <property type="nucleotide sequence ID" value="NZ_JAAGNX010000002.1"/>
</dbReference>
<keyword evidence="2" id="KW-0479">Metal-binding</keyword>
<dbReference type="InterPro" id="IPR051458">
    <property type="entry name" value="Cyt/Met_Dipeptidase"/>
</dbReference>
<dbReference type="Gene3D" id="3.40.630.10">
    <property type="entry name" value="Zn peptidases"/>
    <property type="match status" value="1"/>
</dbReference>
<evidence type="ECO:0000256" key="1">
    <source>
        <dbReference type="ARBA" id="ARBA00022670"/>
    </source>
</evidence>
<protein>
    <submittedName>
        <fullName evidence="5">M20 family dipeptidase</fullName>
    </submittedName>
</protein>
<feature type="domain" description="Peptidase M20 dimerisation" evidence="4">
    <location>
        <begin position="182"/>
        <end position="340"/>
    </location>
</feature>
<dbReference type="AlphaFoldDB" id="A0A6B2M2Q8"/>
<keyword evidence="3" id="KW-0378">Hydrolase</keyword>
<sequence>MFDPIEVIKELVSNPSVSTDSAYADGMQGTRDVLTKLFSKMSLEVEVVDTPRHPVVLARRNGPDSWPHVIIYGHYDVQPPDPLDLWDSPAFEPTMRGTRLYGRGVADNKGPMMVHVTAVARLLEEKPDLPLRITFLIEGEEEIGSPSLPMVLESHGESLRGDFVLLSDTLNPSEDQVAINMGLRGIVSLEIEVSGPSRDLHSGGFGGAIYNPLQALTEICASLHHPDGRINVPGFYDDVILPADWEKEEIAKLPSGDEELRESTGVPGLFTANNRTGMEAIRYEPTLEINGIGGGYQGEGDKTIIPSKAFAKITCRLVANQDPDDIQKKVFAAIRERCPKEVRLNIKEGHDGMPYSVVPPGRSNTPADQNPHLAKAFKACEEAVEKEFGLPPLYLRGGGSIPIIGEINKVLGLDCIMLGMGTEENNLHSPNESFNVASLEKGIAVSKAILLAVADK</sequence>
<evidence type="ECO:0000256" key="3">
    <source>
        <dbReference type="ARBA" id="ARBA00022801"/>
    </source>
</evidence>
<reference evidence="5 6" key="1">
    <citation type="submission" date="2020-02" db="EMBL/GenBank/DDBJ databases">
        <title>Albibacoteraceae fam. nov., the first described family within the subdivision 4 Verrucomicrobia.</title>
        <authorList>
            <person name="Xi F."/>
        </authorList>
    </citation>
    <scope>NUCLEOTIDE SEQUENCE [LARGE SCALE GENOMIC DNA]</scope>
    <source>
        <strain evidence="5 6">CK1056</strain>
    </source>
</reference>
<dbReference type="InterPro" id="IPR011650">
    <property type="entry name" value="Peptidase_M20_dimer"/>
</dbReference>
<dbReference type="NCBIfam" id="NF006579">
    <property type="entry name" value="PRK09104.1"/>
    <property type="match status" value="1"/>
</dbReference>
<dbReference type="GO" id="GO:0006508">
    <property type="term" value="P:proteolysis"/>
    <property type="evidence" value="ECO:0007669"/>
    <property type="project" value="UniProtKB-KW"/>
</dbReference>
<dbReference type="Pfam" id="PF01546">
    <property type="entry name" value="Peptidase_M20"/>
    <property type="match status" value="1"/>
</dbReference>